<dbReference type="GO" id="GO:0043190">
    <property type="term" value="C:ATP-binding cassette (ABC) transporter complex"/>
    <property type="evidence" value="ECO:0007669"/>
    <property type="project" value="InterPro"/>
</dbReference>
<accession>A0A5N0V452</accession>
<evidence type="ECO:0000313" key="7">
    <source>
        <dbReference type="Proteomes" id="UP000319769"/>
    </source>
</evidence>
<dbReference type="Gene3D" id="3.40.50.300">
    <property type="entry name" value="P-loop containing nucleotide triphosphate hydrolases"/>
    <property type="match status" value="1"/>
</dbReference>
<dbReference type="InterPro" id="IPR008995">
    <property type="entry name" value="Mo/tungstate-bd_C_term_dom"/>
</dbReference>
<proteinExistence type="predicted"/>
<dbReference type="Proteomes" id="UP000319769">
    <property type="component" value="Unassembled WGS sequence"/>
</dbReference>
<dbReference type="EMBL" id="VMNW02000020">
    <property type="protein sequence ID" value="KAA9160755.1"/>
    <property type="molecule type" value="Genomic_DNA"/>
</dbReference>
<keyword evidence="1" id="KW-0813">Transport</keyword>
<evidence type="ECO:0000313" key="6">
    <source>
        <dbReference type="EMBL" id="KAA9160755.1"/>
    </source>
</evidence>
<dbReference type="InterPro" id="IPR050093">
    <property type="entry name" value="ABC_SmlMolc_Importer"/>
</dbReference>
<dbReference type="SUPFAM" id="SSF50331">
    <property type="entry name" value="MOP-like"/>
    <property type="match status" value="1"/>
</dbReference>
<keyword evidence="3 6" id="KW-0067">ATP-binding</keyword>
<dbReference type="OrthoDB" id="9802264at2"/>
<dbReference type="Pfam" id="PF00005">
    <property type="entry name" value="ABC_tran"/>
    <property type="match status" value="1"/>
</dbReference>
<dbReference type="GO" id="GO:0016887">
    <property type="term" value="F:ATP hydrolysis activity"/>
    <property type="evidence" value="ECO:0007669"/>
    <property type="project" value="InterPro"/>
</dbReference>
<name>A0A5N0V452_9PSEU</name>
<evidence type="ECO:0000259" key="5">
    <source>
        <dbReference type="PROSITE" id="PS50893"/>
    </source>
</evidence>
<evidence type="ECO:0000256" key="3">
    <source>
        <dbReference type="ARBA" id="ARBA00022840"/>
    </source>
</evidence>
<dbReference type="InterPro" id="IPR013611">
    <property type="entry name" value="Transp-assoc_OB_typ2"/>
</dbReference>
<dbReference type="Pfam" id="PF08402">
    <property type="entry name" value="TOBE_2"/>
    <property type="match status" value="1"/>
</dbReference>
<gene>
    <name evidence="6" type="ORF">FPZ12_016570</name>
</gene>
<organism evidence="6 7">
    <name type="scientific">Amycolatopsis acidicola</name>
    <dbReference type="NCBI Taxonomy" id="2596893"/>
    <lineage>
        <taxon>Bacteria</taxon>
        <taxon>Bacillati</taxon>
        <taxon>Actinomycetota</taxon>
        <taxon>Actinomycetes</taxon>
        <taxon>Pseudonocardiales</taxon>
        <taxon>Pseudonocardiaceae</taxon>
        <taxon>Amycolatopsis</taxon>
    </lineage>
</organism>
<reference evidence="6" key="1">
    <citation type="submission" date="2019-09" db="EMBL/GenBank/DDBJ databases">
        <authorList>
            <person name="Teo W.F.A."/>
            <person name="Duangmal K."/>
        </authorList>
    </citation>
    <scope>NUCLEOTIDE SEQUENCE [LARGE SCALE GENOMIC DNA]</scope>
    <source>
        <strain evidence="6">K81G1</strain>
    </source>
</reference>
<dbReference type="Gene3D" id="2.40.50.140">
    <property type="entry name" value="Nucleic acid-binding proteins"/>
    <property type="match status" value="1"/>
</dbReference>
<dbReference type="InterPro" id="IPR003593">
    <property type="entry name" value="AAA+_ATPase"/>
</dbReference>
<evidence type="ECO:0000256" key="2">
    <source>
        <dbReference type="ARBA" id="ARBA00022741"/>
    </source>
</evidence>
<keyword evidence="2" id="KW-0547">Nucleotide-binding</keyword>
<dbReference type="GO" id="GO:0140359">
    <property type="term" value="F:ABC-type transporter activity"/>
    <property type="evidence" value="ECO:0007669"/>
    <property type="project" value="UniProtKB-ARBA"/>
</dbReference>
<dbReference type="InterPro" id="IPR017871">
    <property type="entry name" value="ABC_transporter-like_CS"/>
</dbReference>
<evidence type="ECO:0000256" key="1">
    <source>
        <dbReference type="ARBA" id="ARBA00022448"/>
    </source>
</evidence>
<dbReference type="GO" id="GO:0005524">
    <property type="term" value="F:ATP binding"/>
    <property type="evidence" value="ECO:0007669"/>
    <property type="project" value="UniProtKB-KW"/>
</dbReference>
<feature type="region of interest" description="Disordered" evidence="4">
    <location>
        <begin position="353"/>
        <end position="377"/>
    </location>
</feature>
<comment type="caution">
    <text evidence="6">The sequence shown here is derived from an EMBL/GenBank/DDBJ whole genome shotgun (WGS) entry which is preliminary data.</text>
</comment>
<dbReference type="FunFam" id="3.40.50.300:FF:000042">
    <property type="entry name" value="Maltose/maltodextrin ABC transporter, ATP-binding protein"/>
    <property type="match status" value="1"/>
</dbReference>
<keyword evidence="7" id="KW-1185">Reference proteome</keyword>
<evidence type="ECO:0000256" key="4">
    <source>
        <dbReference type="SAM" id="MobiDB-lite"/>
    </source>
</evidence>
<dbReference type="InterPro" id="IPR012340">
    <property type="entry name" value="NA-bd_OB-fold"/>
</dbReference>
<dbReference type="InterPro" id="IPR027417">
    <property type="entry name" value="P-loop_NTPase"/>
</dbReference>
<feature type="domain" description="ABC transporter" evidence="5">
    <location>
        <begin position="22"/>
        <end position="256"/>
    </location>
</feature>
<dbReference type="SMART" id="SM00382">
    <property type="entry name" value="AAA"/>
    <property type="match status" value="1"/>
</dbReference>
<dbReference type="PROSITE" id="PS00211">
    <property type="entry name" value="ABC_TRANSPORTER_1"/>
    <property type="match status" value="1"/>
</dbReference>
<dbReference type="SUPFAM" id="SSF52540">
    <property type="entry name" value="P-loop containing nucleoside triphosphate hydrolases"/>
    <property type="match status" value="1"/>
</dbReference>
<dbReference type="RefSeq" id="WP_144748106.1">
    <property type="nucleotide sequence ID" value="NZ_VMNW02000020.1"/>
</dbReference>
<dbReference type="InterPro" id="IPR003439">
    <property type="entry name" value="ABC_transporter-like_ATP-bd"/>
</dbReference>
<dbReference type="PROSITE" id="PS50893">
    <property type="entry name" value="ABC_TRANSPORTER_2"/>
    <property type="match status" value="1"/>
</dbReference>
<dbReference type="AlphaFoldDB" id="A0A5N0V452"/>
<dbReference type="PANTHER" id="PTHR42781">
    <property type="entry name" value="SPERMIDINE/PUTRESCINE IMPORT ATP-BINDING PROTEIN POTA"/>
    <property type="match status" value="1"/>
</dbReference>
<sequence length="377" mass="40688">MTSVERRKTTLSEEDRRPAPVLEVRDLEAHHGSNRVVAGLDLTIEQGEFVTLLGPSGCGKTTTLRCVAGLHRVSDGTISLGGKVVATGKTHVRAERRSVNMVFQSYALWPHMTVFQNVAYGLKAQRLPKAEITERTEEMLELVGLSGYGPRPATGLSGGQQQRVVLARGLVTRPKLLLLDEPLSNLDTELRTRMRTEIHALQRRLGLTMLYVTHDRTEALALSDKVVVMRNGIAQQVGSPDELYDRPVNRFVAEALGPVNVLPGEAVSGGARLTTVDGSPVVPIASPGVPPSPGDAIDVLVRPEALVVGPRSADGIPAEVTLVEYLGNRTEITCRSGKETFKVELARRPGGIEAGDEVTVRPHDGGAAPAWQHRETL</sequence>
<protein>
    <submittedName>
        <fullName evidence="6">ABC transporter ATP-binding protein</fullName>
    </submittedName>
</protein>
<dbReference type="PANTHER" id="PTHR42781:SF4">
    <property type="entry name" value="SPERMIDINE_PUTRESCINE IMPORT ATP-BINDING PROTEIN POTA"/>
    <property type="match status" value="1"/>
</dbReference>